<dbReference type="Pfam" id="PF00069">
    <property type="entry name" value="Pkinase"/>
    <property type="match status" value="1"/>
</dbReference>
<dbReference type="Gene3D" id="3.30.200.20">
    <property type="entry name" value="Phosphorylase Kinase, domain 1"/>
    <property type="match status" value="1"/>
</dbReference>
<dbReference type="PROSITE" id="PS50011">
    <property type="entry name" value="PROTEIN_KINASE_DOM"/>
    <property type="match status" value="1"/>
</dbReference>
<keyword evidence="1" id="KW-0808">Transferase</keyword>
<sequence length="537" mass="59818">MEHPLLQGLELSPGEVFGGRYRIAMPIGKGGMGRVYLAEDMRLGGRMRALKLTRPLPEERRAFLPEAQLLSELEHPHLPDIVDYYPPDDDGVACIVMEYIAGDTLAERFERYRLSLSFLFVLDVLIDLTEVLTYLHAQTPAIVFRDLKPANVLLDRHERAILVDFGIARRYRESRQSDTLQLGTPGFAAPEQLRNEQSDSRTDLYGLGALAYFLLSGGRFALRHRGDLDRALQADVPAEFTALLARLLADAPADRPQSALELLDELRQVKLELAADDSRSLRPPSPVEAAHDSGTQVVAILSAYPGAGATFASLALSSALDRRGAAHALVECPGHEAELYALLNGDRRMPKNAVFARADGRQAAAPAWRIGAAAYYPLNPDGEASANRIPDKEASKWLRKLGVPLVLLDVSSRWEHPDALDWVLRTADQIMIVSDCYPAKWSARRQEACMEMHRQAGRRSIRSYWLANRDQPFRDRKHWLALFPEPPKALLPQLPSPLVLEALWRGEGFPRDKSAVSLIDQALGALLSLMTERANKR</sequence>
<dbReference type="Gene3D" id="1.10.510.10">
    <property type="entry name" value="Transferase(Phosphotransferase) domain 1"/>
    <property type="match status" value="1"/>
</dbReference>
<dbReference type="Proteomes" id="UP001595755">
    <property type="component" value="Unassembled WGS sequence"/>
</dbReference>
<dbReference type="SUPFAM" id="SSF56112">
    <property type="entry name" value="Protein kinase-like (PK-like)"/>
    <property type="match status" value="1"/>
</dbReference>
<dbReference type="EMBL" id="JBHSED010000032">
    <property type="protein sequence ID" value="MFC4304741.1"/>
    <property type="molecule type" value="Genomic_DNA"/>
</dbReference>
<dbReference type="SMART" id="SM00220">
    <property type="entry name" value="S_TKc"/>
    <property type="match status" value="1"/>
</dbReference>
<dbReference type="PANTHER" id="PTHR43289">
    <property type="entry name" value="MITOGEN-ACTIVATED PROTEIN KINASE KINASE KINASE 20-RELATED"/>
    <property type="match status" value="1"/>
</dbReference>
<evidence type="ECO:0000256" key="3">
    <source>
        <dbReference type="ARBA" id="ARBA00022777"/>
    </source>
</evidence>
<keyword evidence="4 5" id="KW-0067">ATP-binding</keyword>
<dbReference type="RefSeq" id="WP_204605468.1">
    <property type="nucleotide sequence ID" value="NZ_JBHSED010000032.1"/>
</dbReference>
<keyword evidence="3 7" id="KW-0418">Kinase</keyword>
<evidence type="ECO:0000256" key="2">
    <source>
        <dbReference type="ARBA" id="ARBA00022741"/>
    </source>
</evidence>
<accession>A0ABV8SAY4</accession>
<feature type="domain" description="Protein kinase" evidence="6">
    <location>
        <begin position="21"/>
        <end position="267"/>
    </location>
</feature>
<evidence type="ECO:0000313" key="8">
    <source>
        <dbReference type="Proteomes" id="UP001595755"/>
    </source>
</evidence>
<comment type="caution">
    <text evidence="7">The sequence shown here is derived from an EMBL/GenBank/DDBJ whole genome shotgun (WGS) entry which is preliminary data.</text>
</comment>
<evidence type="ECO:0000256" key="1">
    <source>
        <dbReference type="ARBA" id="ARBA00022679"/>
    </source>
</evidence>
<dbReference type="InterPro" id="IPR000719">
    <property type="entry name" value="Prot_kinase_dom"/>
</dbReference>
<evidence type="ECO:0000256" key="4">
    <source>
        <dbReference type="ARBA" id="ARBA00022840"/>
    </source>
</evidence>
<gene>
    <name evidence="7" type="ORF">ACFO1S_15020</name>
</gene>
<evidence type="ECO:0000313" key="7">
    <source>
        <dbReference type="EMBL" id="MFC4304741.1"/>
    </source>
</evidence>
<proteinExistence type="predicted"/>
<name>A0ABV8SAY4_9BACL</name>
<dbReference type="SUPFAM" id="SSF52540">
    <property type="entry name" value="P-loop containing nucleoside triphosphate hydrolases"/>
    <property type="match status" value="1"/>
</dbReference>
<dbReference type="InterPro" id="IPR017441">
    <property type="entry name" value="Protein_kinase_ATP_BS"/>
</dbReference>
<dbReference type="InterPro" id="IPR027417">
    <property type="entry name" value="P-loop_NTPase"/>
</dbReference>
<dbReference type="PROSITE" id="PS00107">
    <property type="entry name" value="PROTEIN_KINASE_ATP"/>
    <property type="match status" value="1"/>
</dbReference>
<dbReference type="PANTHER" id="PTHR43289:SF34">
    <property type="entry name" value="SERINE_THREONINE-PROTEIN KINASE YBDM-RELATED"/>
    <property type="match status" value="1"/>
</dbReference>
<evidence type="ECO:0000259" key="6">
    <source>
        <dbReference type="PROSITE" id="PS50011"/>
    </source>
</evidence>
<dbReference type="InterPro" id="IPR011009">
    <property type="entry name" value="Kinase-like_dom_sf"/>
</dbReference>
<dbReference type="CDD" id="cd14014">
    <property type="entry name" value="STKc_PknB_like"/>
    <property type="match status" value="1"/>
</dbReference>
<organism evidence="7 8">
    <name type="scientific">Cohnella boryungensis</name>
    <dbReference type="NCBI Taxonomy" id="768479"/>
    <lineage>
        <taxon>Bacteria</taxon>
        <taxon>Bacillati</taxon>
        <taxon>Bacillota</taxon>
        <taxon>Bacilli</taxon>
        <taxon>Bacillales</taxon>
        <taxon>Paenibacillaceae</taxon>
        <taxon>Cohnella</taxon>
    </lineage>
</organism>
<evidence type="ECO:0000256" key="5">
    <source>
        <dbReference type="PROSITE-ProRule" id="PRU10141"/>
    </source>
</evidence>
<protein>
    <submittedName>
        <fullName evidence="7">Serine/threonine protein kinase</fullName>
    </submittedName>
</protein>
<keyword evidence="2 5" id="KW-0547">Nucleotide-binding</keyword>
<keyword evidence="7" id="KW-0723">Serine/threonine-protein kinase</keyword>
<reference evidence="8" key="1">
    <citation type="journal article" date="2019" name="Int. J. Syst. Evol. Microbiol.">
        <title>The Global Catalogue of Microorganisms (GCM) 10K type strain sequencing project: providing services to taxonomists for standard genome sequencing and annotation.</title>
        <authorList>
            <consortium name="The Broad Institute Genomics Platform"/>
            <consortium name="The Broad Institute Genome Sequencing Center for Infectious Disease"/>
            <person name="Wu L."/>
            <person name="Ma J."/>
        </authorList>
    </citation>
    <scope>NUCLEOTIDE SEQUENCE [LARGE SCALE GENOMIC DNA]</scope>
    <source>
        <strain evidence="8">CGMCC 4.1641</strain>
    </source>
</reference>
<feature type="binding site" evidence="5">
    <location>
        <position position="51"/>
    </location>
    <ligand>
        <name>ATP</name>
        <dbReference type="ChEBI" id="CHEBI:30616"/>
    </ligand>
</feature>
<keyword evidence="8" id="KW-1185">Reference proteome</keyword>
<dbReference type="GO" id="GO:0004674">
    <property type="term" value="F:protein serine/threonine kinase activity"/>
    <property type="evidence" value="ECO:0007669"/>
    <property type="project" value="UniProtKB-KW"/>
</dbReference>